<gene>
    <name evidence="1" type="ORF">MA16_Dca027775</name>
</gene>
<dbReference type="Proteomes" id="UP000233837">
    <property type="component" value="Unassembled WGS sequence"/>
</dbReference>
<dbReference type="AlphaFoldDB" id="A0A2I0VC17"/>
<evidence type="ECO:0000313" key="1">
    <source>
        <dbReference type="EMBL" id="PKU60944.1"/>
    </source>
</evidence>
<organism evidence="1 2">
    <name type="scientific">Dendrobium catenatum</name>
    <dbReference type="NCBI Taxonomy" id="906689"/>
    <lineage>
        <taxon>Eukaryota</taxon>
        <taxon>Viridiplantae</taxon>
        <taxon>Streptophyta</taxon>
        <taxon>Embryophyta</taxon>
        <taxon>Tracheophyta</taxon>
        <taxon>Spermatophyta</taxon>
        <taxon>Magnoliopsida</taxon>
        <taxon>Liliopsida</taxon>
        <taxon>Asparagales</taxon>
        <taxon>Orchidaceae</taxon>
        <taxon>Epidendroideae</taxon>
        <taxon>Malaxideae</taxon>
        <taxon>Dendrobiinae</taxon>
        <taxon>Dendrobium</taxon>
    </lineage>
</organism>
<name>A0A2I0VC17_9ASPA</name>
<accession>A0A2I0VC17</accession>
<evidence type="ECO:0000313" key="2">
    <source>
        <dbReference type="Proteomes" id="UP000233837"/>
    </source>
</evidence>
<keyword evidence="2" id="KW-1185">Reference proteome</keyword>
<reference evidence="1 2" key="1">
    <citation type="journal article" date="2016" name="Sci. Rep.">
        <title>The Dendrobium catenatum Lindl. genome sequence provides insights into polysaccharide synthase, floral development and adaptive evolution.</title>
        <authorList>
            <person name="Zhang G.Q."/>
            <person name="Xu Q."/>
            <person name="Bian C."/>
            <person name="Tsai W.C."/>
            <person name="Yeh C.M."/>
            <person name="Liu K.W."/>
            <person name="Yoshida K."/>
            <person name="Zhang L.S."/>
            <person name="Chang S.B."/>
            <person name="Chen F."/>
            <person name="Shi Y."/>
            <person name="Su Y.Y."/>
            <person name="Zhang Y.Q."/>
            <person name="Chen L.J."/>
            <person name="Yin Y."/>
            <person name="Lin M."/>
            <person name="Huang H."/>
            <person name="Deng H."/>
            <person name="Wang Z.W."/>
            <person name="Zhu S.L."/>
            <person name="Zhao X."/>
            <person name="Deng C."/>
            <person name="Niu S.C."/>
            <person name="Huang J."/>
            <person name="Wang M."/>
            <person name="Liu G.H."/>
            <person name="Yang H.J."/>
            <person name="Xiao X.J."/>
            <person name="Hsiao Y.Y."/>
            <person name="Wu W.L."/>
            <person name="Chen Y.Y."/>
            <person name="Mitsuda N."/>
            <person name="Ohme-Takagi M."/>
            <person name="Luo Y.B."/>
            <person name="Van de Peer Y."/>
            <person name="Liu Z.J."/>
        </authorList>
    </citation>
    <scope>NUCLEOTIDE SEQUENCE [LARGE SCALE GENOMIC DNA]</scope>
    <source>
        <tissue evidence="1">The whole plant</tissue>
    </source>
</reference>
<proteinExistence type="predicted"/>
<sequence>MRGAPTQQLIEEGSTCLYKSLTYTTNDLLEAKVTRNESLDASSNVKSKQWITEGTIQVRESLSYPIDEDLESRVSSNELFRCVIHTWDEDEDFLLWHLHDDTMKEKEYRGNAARRELGWKYIHEGFTDFKHHLVAKDFLKGRILELCRAKNSDIEPGLGRSMMDIENCISYSYWTPDHDKHMLDSYKQLLRSSKHAKAKEFLNAED</sequence>
<protein>
    <submittedName>
        <fullName evidence="1">Uncharacterized protein</fullName>
    </submittedName>
</protein>
<reference evidence="1 2" key="2">
    <citation type="journal article" date="2017" name="Nature">
        <title>The Apostasia genome and the evolution of orchids.</title>
        <authorList>
            <person name="Zhang G.Q."/>
            <person name="Liu K.W."/>
            <person name="Li Z."/>
            <person name="Lohaus R."/>
            <person name="Hsiao Y.Y."/>
            <person name="Niu S.C."/>
            <person name="Wang J.Y."/>
            <person name="Lin Y.C."/>
            <person name="Xu Q."/>
            <person name="Chen L.J."/>
            <person name="Yoshida K."/>
            <person name="Fujiwara S."/>
            <person name="Wang Z.W."/>
            <person name="Zhang Y.Q."/>
            <person name="Mitsuda N."/>
            <person name="Wang M."/>
            <person name="Liu G.H."/>
            <person name="Pecoraro L."/>
            <person name="Huang H.X."/>
            <person name="Xiao X.J."/>
            <person name="Lin M."/>
            <person name="Wu X.Y."/>
            <person name="Wu W.L."/>
            <person name="Chen Y.Y."/>
            <person name="Chang S.B."/>
            <person name="Sakamoto S."/>
            <person name="Ohme-Takagi M."/>
            <person name="Yagi M."/>
            <person name="Zeng S.J."/>
            <person name="Shen C.Y."/>
            <person name="Yeh C.M."/>
            <person name="Luo Y.B."/>
            <person name="Tsai W.C."/>
            <person name="Van de Peer Y."/>
            <person name="Liu Z.J."/>
        </authorList>
    </citation>
    <scope>NUCLEOTIDE SEQUENCE [LARGE SCALE GENOMIC DNA]</scope>
    <source>
        <tissue evidence="1">The whole plant</tissue>
    </source>
</reference>
<dbReference type="EMBL" id="KZ504891">
    <property type="protein sequence ID" value="PKU60944.1"/>
    <property type="molecule type" value="Genomic_DNA"/>
</dbReference>